<proteinExistence type="predicted"/>
<dbReference type="Proteomes" id="UP000235616">
    <property type="component" value="Unassembled WGS sequence"/>
</dbReference>
<organism evidence="2 3">
    <name type="scientific">Trinickia dabaoshanensis</name>
    <dbReference type="NCBI Taxonomy" id="564714"/>
    <lineage>
        <taxon>Bacteria</taxon>
        <taxon>Pseudomonadati</taxon>
        <taxon>Pseudomonadota</taxon>
        <taxon>Betaproteobacteria</taxon>
        <taxon>Burkholderiales</taxon>
        <taxon>Burkholderiaceae</taxon>
        <taxon>Trinickia</taxon>
    </lineage>
</organism>
<accession>A0A2N7VI34</accession>
<sequence length="106" mass="12605">MKRDDRQPSLDDRLRNWGRSNRGAYDPVDAERITRAWRTLSPKHRELLRMIYLWHAGREVVCRRLKIARHPRNLLDLELYAARCALVRALDADKINLTVRRVSFSP</sequence>
<evidence type="ECO:0000313" key="3">
    <source>
        <dbReference type="Proteomes" id="UP000235616"/>
    </source>
</evidence>
<evidence type="ECO:0000313" key="2">
    <source>
        <dbReference type="EMBL" id="PMS16801.1"/>
    </source>
</evidence>
<feature type="compositionally biased region" description="Basic and acidic residues" evidence="1">
    <location>
        <begin position="1"/>
        <end position="15"/>
    </location>
</feature>
<reference evidence="2 3" key="1">
    <citation type="submission" date="2018-01" db="EMBL/GenBank/DDBJ databases">
        <title>Whole genome analyses suggest that Burkholderia sensu lato contains two further novel genera in the rhizoxinica-symbiotica group Mycetohabitans gen. nov., and Trinickia gen. nov.: implications for the evolution of diazotrophy and nodulation in the Burkholderiaceae.</title>
        <authorList>
            <person name="Estrada-de los Santos P."/>
            <person name="Palmer M."/>
            <person name="Chavez-Ramirez B."/>
            <person name="Beukes C."/>
            <person name="Steenkamp E.T."/>
            <person name="Hirsch A.M."/>
            <person name="Manyaka P."/>
            <person name="Maluk M."/>
            <person name="Lafos M."/>
            <person name="Crook M."/>
            <person name="Gross E."/>
            <person name="Simon M.F."/>
            <person name="Bueno dos Reis Junior F."/>
            <person name="Poole P.S."/>
            <person name="Venter S.N."/>
            <person name="James E.K."/>
        </authorList>
    </citation>
    <scope>NUCLEOTIDE SEQUENCE [LARGE SCALE GENOMIC DNA]</scope>
    <source>
        <strain evidence="2 3">GIMN1.004</strain>
    </source>
</reference>
<comment type="caution">
    <text evidence="2">The sequence shown here is derived from an EMBL/GenBank/DDBJ whole genome shotgun (WGS) entry which is preliminary data.</text>
</comment>
<evidence type="ECO:0000256" key="1">
    <source>
        <dbReference type="SAM" id="MobiDB-lite"/>
    </source>
</evidence>
<name>A0A2N7VI34_9BURK</name>
<gene>
    <name evidence="2" type="ORF">C0Z18_21880</name>
</gene>
<dbReference type="RefSeq" id="WP_102647542.1">
    <property type="nucleotide sequence ID" value="NZ_PNYA01000022.1"/>
</dbReference>
<dbReference type="OrthoDB" id="9100533at2"/>
<dbReference type="AlphaFoldDB" id="A0A2N7VI34"/>
<keyword evidence="3" id="KW-1185">Reference proteome</keyword>
<dbReference type="EMBL" id="PNYA01000022">
    <property type="protein sequence ID" value="PMS16801.1"/>
    <property type="molecule type" value="Genomic_DNA"/>
</dbReference>
<feature type="region of interest" description="Disordered" evidence="1">
    <location>
        <begin position="1"/>
        <end position="24"/>
    </location>
</feature>
<protein>
    <submittedName>
        <fullName evidence="2">Uncharacterized protein</fullName>
    </submittedName>
</protein>